<evidence type="ECO:0000259" key="5">
    <source>
        <dbReference type="Pfam" id="PF22725"/>
    </source>
</evidence>
<dbReference type="InterPro" id="IPR036291">
    <property type="entry name" value="NAD(P)-bd_dom_sf"/>
</dbReference>
<evidence type="ECO:0000256" key="1">
    <source>
        <dbReference type="ARBA" id="ARBA00023002"/>
    </source>
</evidence>
<organism evidence="6 7">
    <name type="scientific">Ruminococcus gauvreauii</name>
    <dbReference type="NCBI Taxonomy" id="438033"/>
    <lineage>
        <taxon>Bacteria</taxon>
        <taxon>Bacillati</taxon>
        <taxon>Bacillota</taxon>
        <taxon>Clostridia</taxon>
        <taxon>Eubacteriales</taxon>
        <taxon>Oscillospiraceae</taxon>
        <taxon>Ruminococcus</taxon>
    </lineage>
</organism>
<keyword evidence="7" id="KW-1185">Reference proteome</keyword>
<dbReference type="SUPFAM" id="SSF55347">
    <property type="entry name" value="Glyceraldehyde-3-phosphate dehydrogenase-like, C-terminal domain"/>
    <property type="match status" value="1"/>
</dbReference>
<dbReference type="PANTHER" id="PTHR43593">
    <property type="match status" value="1"/>
</dbReference>
<reference evidence="6" key="1">
    <citation type="journal article" date="2022" name="Cell">
        <title>Design, construction, and in vivo augmentation of a complex gut microbiome.</title>
        <authorList>
            <person name="Cheng A.G."/>
            <person name="Ho P.Y."/>
            <person name="Aranda-Diaz A."/>
            <person name="Jain S."/>
            <person name="Yu F.B."/>
            <person name="Meng X."/>
            <person name="Wang M."/>
            <person name="Iakiviak M."/>
            <person name="Nagashima K."/>
            <person name="Zhao A."/>
            <person name="Murugkar P."/>
            <person name="Patil A."/>
            <person name="Atabakhsh K."/>
            <person name="Weakley A."/>
            <person name="Yan J."/>
            <person name="Brumbaugh A.R."/>
            <person name="Higginbottom S."/>
            <person name="Dimas A."/>
            <person name="Shiver A.L."/>
            <person name="Deutschbauer A."/>
            <person name="Neff N."/>
            <person name="Sonnenburg J.L."/>
            <person name="Huang K.C."/>
            <person name="Fischbach M.A."/>
        </authorList>
    </citation>
    <scope>NUCLEOTIDE SEQUENCE</scope>
    <source>
        <strain evidence="6">DSM 19829</strain>
    </source>
</reference>
<dbReference type="EC" id="1.1.1.369" evidence="3"/>
<evidence type="ECO:0000313" key="7">
    <source>
        <dbReference type="Proteomes" id="UP001060164"/>
    </source>
</evidence>
<comment type="pathway">
    <text evidence="3">Polyol metabolism; myo-inositol degradation into acetyl-CoA; acetyl-CoA from myo-inositol: step 1/7.</text>
</comment>
<dbReference type="RefSeq" id="WP_169579903.1">
    <property type="nucleotide sequence ID" value="NZ_CABLBR010000003.1"/>
</dbReference>
<protein>
    <recommendedName>
        <fullName evidence="3">Inositol 2-dehydrogenase/D-chiro-inositol 3-dehydrogenase</fullName>
        <ecNumber evidence="3">1.1.1.18</ecNumber>
        <ecNumber evidence="3">1.1.1.369</ecNumber>
    </recommendedName>
    <alternativeName>
        <fullName evidence="3">Myo-inositol 2-dehydrogenase/D-chiro-inositol 3-dehydrogenase</fullName>
        <shortName evidence="3">MI 2-dehydrogenase/DCI 3-dehydrogenase</shortName>
    </alternativeName>
</protein>
<dbReference type="Gene3D" id="3.30.360.10">
    <property type="entry name" value="Dihydrodipicolinate Reductase, domain 2"/>
    <property type="match status" value="1"/>
</dbReference>
<dbReference type="EC" id="1.1.1.18" evidence="3"/>
<dbReference type="Pfam" id="PF22725">
    <property type="entry name" value="GFO_IDH_MocA_C3"/>
    <property type="match status" value="1"/>
</dbReference>
<dbReference type="Gene3D" id="3.40.50.720">
    <property type="entry name" value="NAD(P)-binding Rossmann-like Domain"/>
    <property type="match status" value="1"/>
</dbReference>
<feature type="domain" description="GFO/IDH/MocA-like oxidoreductase" evidence="5">
    <location>
        <begin position="132"/>
        <end position="248"/>
    </location>
</feature>
<dbReference type="InterPro" id="IPR000683">
    <property type="entry name" value="Gfo/Idh/MocA-like_OxRdtase_N"/>
</dbReference>
<evidence type="ECO:0000256" key="2">
    <source>
        <dbReference type="ARBA" id="ARBA00023027"/>
    </source>
</evidence>
<dbReference type="SUPFAM" id="SSF51735">
    <property type="entry name" value="NAD(P)-binding Rossmann-fold domains"/>
    <property type="match status" value="1"/>
</dbReference>
<feature type="domain" description="Gfo/Idh/MocA-like oxidoreductase N-terminal" evidence="4">
    <location>
        <begin position="4"/>
        <end position="119"/>
    </location>
</feature>
<dbReference type="InterPro" id="IPR023794">
    <property type="entry name" value="MI/DCI_dehydrogenase"/>
</dbReference>
<name>A0ABY5VKA3_9FIRM</name>
<evidence type="ECO:0000259" key="4">
    <source>
        <dbReference type="Pfam" id="PF01408"/>
    </source>
</evidence>
<comment type="catalytic activity">
    <reaction evidence="3">
        <text>1D-chiro-inositol + NAD(+) = scyllo-inosine + NADH + H(+)</text>
        <dbReference type="Rhea" id="RHEA:25832"/>
        <dbReference type="ChEBI" id="CHEBI:15378"/>
        <dbReference type="ChEBI" id="CHEBI:27372"/>
        <dbReference type="ChEBI" id="CHEBI:50920"/>
        <dbReference type="ChEBI" id="CHEBI:57540"/>
        <dbReference type="ChEBI" id="CHEBI:57945"/>
        <dbReference type="EC" id="1.1.1.369"/>
    </reaction>
</comment>
<comment type="similarity">
    <text evidence="3">Belongs to the Gfo/Idh/MocA family.</text>
</comment>
<accession>A0ABY5VKA3</accession>
<sequence length="343" mass="37857">MRELKIGVIGTGRIGAEHIRRIQRHLSGAGVAAVASSSPKRAEKAAELYGIPEVMTAEKLIRDPGIDAVLIAAPGSVHEQYLLACLECEKPVFCEKPLADTGESSRIILEAEADAGRRLIQLGFMRRFDRHHRELRELVCSGSMGHPLMVHAVHRNPRAGEDFDDRMEIMDAAIHEIDVVPWLLGGDPLAACRVLHGRTASCAEGKLYDPQLMILETVSGVLIDLEVFTHCDYGYDISCEVVCEQGTVSLPASVSNIVRQGSYRRVREYDFWKERYQAAFDMELQHFIDGARAGALEGPTAWDGYMAAAAGEACLLAQKSGKRQEICYMEQPALYQDAEGFGR</sequence>
<dbReference type="PANTHER" id="PTHR43593:SF1">
    <property type="entry name" value="INOSITOL 2-DEHYDROGENASE"/>
    <property type="match status" value="1"/>
</dbReference>
<dbReference type="InterPro" id="IPR050424">
    <property type="entry name" value="Gfo-Idh-MocA_inositol_DH"/>
</dbReference>
<evidence type="ECO:0000313" key="6">
    <source>
        <dbReference type="EMBL" id="UWP60812.1"/>
    </source>
</evidence>
<dbReference type="HAMAP" id="MF_01671">
    <property type="entry name" value="IolG"/>
    <property type="match status" value="1"/>
</dbReference>
<dbReference type="InterPro" id="IPR055170">
    <property type="entry name" value="GFO_IDH_MocA-like_dom"/>
</dbReference>
<proteinExistence type="inferred from homology"/>
<evidence type="ECO:0000256" key="3">
    <source>
        <dbReference type="HAMAP-Rule" id="MF_01671"/>
    </source>
</evidence>
<comment type="catalytic activity">
    <reaction evidence="3">
        <text>myo-inositol + NAD(+) = scyllo-inosose + NADH + H(+)</text>
        <dbReference type="Rhea" id="RHEA:16949"/>
        <dbReference type="ChEBI" id="CHEBI:15378"/>
        <dbReference type="ChEBI" id="CHEBI:17268"/>
        <dbReference type="ChEBI" id="CHEBI:17811"/>
        <dbReference type="ChEBI" id="CHEBI:57540"/>
        <dbReference type="ChEBI" id="CHEBI:57945"/>
        <dbReference type="EC" id="1.1.1.18"/>
    </reaction>
</comment>
<dbReference type="Pfam" id="PF01408">
    <property type="entry name" value="GFO_IDH_MocA"/>
    <property type="match status" value="1"/>
</dbReference>
<keyword evidence="2 3" id="KW-0520">NAD</keyword>
<dbReference type="Proteomes" id="UP001060164">
    <property type="component" value="Chromosome"/>
</dbReference>
<gene>
    <name evidence="3" type="primary">iolG</name>
    <name evidence="6" type="ORF">NQ502_07180</name>
</gene>
<dbReference type="EMBL" id="CP102290">
    <property type="protein sequence ID" value="UWP60812.1"/>
    <property type="molecule type" value="Genomic_DNA"/>
</dbReference>
<keyword evidence="1 3" id="KW-0560">Oxidoreductase</keyword>
<comment type="function">
    <text evidence="3">Involved in the oxidation of myo-inositol (MI) and D-chiro-inositol (DCI) to 2-keto-myo-inositol (2KMI or 2-inosose) and 1-keto-D-chiro-inositol (1KDCI), respectively.</text>
</comment>
<comment type="subunit">
    <text evidence="3">Homotetramer.</text>
</comment>